<dbReference type="Proteomes" id="UP001497497">
    <property type="component" value="Unassembled WGS sequence"/>
</dbReference>
<proteinExistence type="predicted"/>
<protein>
    <submittedName>
        <fullName evidence="1">Uncharacterized protein</fullName>
    </submittedName>
</protein>
<comment type="caution">
    <text evidence="1">The sequence shown here is derived from an EMBL/GenBank/DDBJ whole genome shotgun (WGS) entry which is preliminary data.</text>
</comment>
<organism evidence="1 2">
    <name type="scientific">Lymnaea stagnalis</name>
    <name type="common">Great pond snail</name>
    <name type="synonym">Helix stagnalis</name>
    <dbReference type="NCBI Taxonomy" id="6523"/>
    <lineage>
        <taxon>Eukaryota</taxon>
        <taxon>Metazoa</taxon>
        <taxon>Spiralia</taxon>
        <taxon>Lophotrochozoa</taxon>
        <taxon>Mollusca</taxon>
        <taxon>Gastropoda</taxon>
        <taxon>Heterobranchia</taxon>
        <taxon>Euthyneura</taxon>
        <taxon>Panpulmonata</taxon>
        <taxon>Hygrophila</taxon>
        <taxon>Lymnaeoidea</taxon>
        <taxon>Lymnaeidae</taxon>
        <taxon>Lymnaea</taxon>
    </lineage>
</organism>
<dbReference type="AlphaFoldDB" id="A0AAV2HI03"/>
<evidence type="ECO:0000313" key="2">
    <source>
        <dbReference type="Proteomes" id="UP001497497"/>
    </source>
</evidence>
<keyword evidence="2" id="KW-1185">Reference proteome</keyword>
<dbReference type="EMBL" id="CAXITT010000129">
    <property type="protein sequence ID" value="CAL1532977.1"/>
    <property type="molecule type" value="Genomic_DNA"/>
</dbReference>
<sequence length="103" mass="11887">MGGDVFYRVQRFVTLYFKKDKDTVLDFTSHFTSFYAIFLDIDFEHLAEGLYNQSPLLTEHPKSTLQHLGQVAQKCSEDTIKDFNLESLDLMAEILKCLVIICS</sequence>
<gene>
    <name evidence="1" type="ORF">GSLYS_00006995001</name>
</gene>
<accession>A0AAV2HI03</accession>
<name>A0AAV2HI03_LYMST</name>
<evidence type="ECO:0000313" key="1">
    <source>
        <dbReference type="EMBL" id="CAL1532977.1"/>
    </source>
</evidence>
<reference evidence="1 2" key="1">
    <citation type="submission" date="2024-04" db="EMBL/GenBank/DDBJ databases">
        <authorList>
            <consortium name="Genoscope - CEA"/>
            <person name="William W."/>
        </authorList>
    </citation>
    <scope>NUCLEOTIDE SEQUENCE [LARGE SCALE GENOMIC DNA]</scope>
</reference>